<gene>
    <name evidence="2" type="ORF">RchiOBHm_Chr1g0381591</name>
</gene>
<evidence type="ECO:0000256" key="1">
    <source>
        <dbReference type="SAM" id="Phobius"/>
    </source>
</evidence>
<dbReference type="AlphaFoldDB" id="A0A2P6SP61"/>
<keyword evidence="1" id="KW-1133">Transmembrane helix</keyword>
<evidence type="ECO:0000313" key="2">
    <source>
        <dbReference type="EMBL" id="PRQ60469.1"/>
    </source>
</evidence>
<comment type="caution">
    <text evidence="2">The sequence shown here is derived from an EMBL/GenBank/DDBJ whole genome shotgun (WGS) entry which is preliminary data.</text>
</comment>
<keyword evidence="1" id="KW-0812">Transmembrane</keyword>
<accession>A0A2P6SP61</accession>
<keyword evidence="3" id="KW-1185">Reference proteome</keyword>
<reference evidence="2 3" key="1">
    <citation type="journal article" date="2018" name="Nat. Genet.">
        <title>The Rosa genome provides new insights in the design of modern roses.</title>
        <authorList>
            <person name="Bendahmane M."/>
        </authorList>
    </citation>
    <scope>NUCLEOTIDE SEQUENCE [LARGE SCALE GENOMIC DNA]</scope>
    <source>
        <strain evidence="3">cv. Old Blush</strain>
    </source>
</reference>
<dbReference type="Proteomes" id="UP000238479">
    <property type="component" value="Chromosome 1"/>
</dbReference>
<protein>
    <submittedName>
        <fullName evidence="2">Uncharacterized protein</fullName>
    </submittedName>
</protein>
<sequence>MTVVLERYSSWPLVQKFLDSQYHMSEYTLLQPTWLCIYPVYHQLRTSMYRSICILQLSFLRVLALVPMCDSFAMLPFHLP</sequence>
<keyword evidence="1" id="KW-0472">Membrane</keyword>
<name>A0A2P6SP61_ROSCH</name>
<dbReference type="EMBL" id="PDCK01000039">
    <property type="protein sequence ID" value="PRQ60469.1"/>
    <property type="molecule type" value="Genomic_DNA"/>
</dbReference>
<organism evidence="2 3">
    <name type="scientific">Rosa chinensis</name>
    <name type="common">China rose</name>
    <dbReference type="NCBI Taxonomy" id="74649"/>
    <lineage>
        <taxon>Eukaryota</taxon>
        <taxon>Viridiplantae</taxon>
        <taxon>Streptophyta</taxon>
        <taxon>Embryophyta</taxon>
        <taxon>Tracheophyta</taxon>
        <taxon>Spermatophyta</taxon>
        <taxon>Magnoliopsida</taxon>
        <taxon>eudicotyledons</taxon>
        <taxon>Gunneridae</taxon>
        <taxon>Pentapetalae</taxon>
        <taxon>rosids</taxon>
        <taxon>fabids</taxon>
        <taxon>Rosales</taxon>
        <taxon>Rosaceae</taxon>
        <taxon>Rosoideae</taxon>
        <taxon>Rosoideae incertae sedis</taxon>
        <taxon>Rosa</taxon>
    </lineage>
</organism>
<feature type="transmembrane region" description="Helical" evidence="1">
    <location>
        <begin position="52"/>
        <end position="75"/>
    </location>
</feature>
<proteinExistence type="predicted"/>
<evidence type="ECO:0000313" key="3">
    <source>
        <dbReference type="Proteomes" id="UP000238479"/>
    </source>
</evidence>
<dbReference type="Gramene" id="PRQ60469">
    <property type="protein sequence ID" value="PRQ60469"/>
    <property type="gene ID" value="RchiOBHm_Chr1g0381591"/>
</dbReference>